<dbReference type="Pfam" id="PF12697">
    <property type="entry name" value="Abhydrolase_6"/>
    <property type="match status" value="1"/>
</dbReference>
<evidence type="ECO:0000313" key="2">
    <source>
        <dbReference type="EMBL" id="SHI79319.1"/>
    </source>
</evidence>
<protein>
    <submittedName>
        <fullName evidence="2">Pimeloyl-ACP methyl ester carboxylesterase</fullName>
    </submittedName>
</protein>
<dbReference type="OrthoDB" id="1643507at2"/>
<dbReference type="SUPFAM" id="SSF53474">
    <property type="entry name" value="alpha/beta-Hydrolases"/>
    <property type="match status" value="1"/>
</dbReference>
<proteinExistence type="predicted"/>
<evidence type="ECO:0000313" key="3">
    <source>
        <dbReference type="Proteomes" id="UP000184185"/>
    </source>
</evidence>
<feature type="domain" description="AB hydrolase-1" evidence="1">
    <location>
        <begin position="15"/>
        <end position="244"/>
    </location>
</feature>
<dbReference type="RefSeq" id="WP_072913948.1">
    <property type="nucleotide sequence ID" value="NZ_FQYQ01000005.1"/>
</dbReference>
<dbReference type="Gene3D" id="3.40.50.1820">
    <property type="entry name" value="alpha/beta hydrolase"/>
    <property type="match status" value="1"/>
</dbReference>
<dbReference type="InterPro" id="IPR029058">
    <property type="entry name" value="AB_hydrolase_fold"/>
</dbReference>
<accession>A0A1M6E1N2</accession>
<name>A0A1M6E1N2_PSEXY</name>
<sequence>MTIHEFGKDNDKIMVLLHPAVVMWDFFEYVIPALEKKYHLIIPAIPGYDPDVKSDFTSVEEIAAEIEDWLKLNGITQVDCIYGCSMGGAFVIRLLTNGVIHFNRAVIDGGITPYQLPWIVTRFILLRDFLMISIGKIGGVKLWEKAFATDNLSEEDIQYEAKVLNMISYKTIWRTFDSTDNYSMPKIVTTDCPKIEYWYGDGEEKQRKWDIDYIKKVFPNTVFKKFDNAGHASLAPFQPERFVESII</sequence>
<organism evidence="2 3">
    <name type="scientific">Pseudobutyrivibrio xylanivorans DSM 14809</name>
    <dbReference type="NCBI Taxonomy" id="1123012"/>
    <lineage>
        <taxon>Bacteria</taxon>
        <taxon>Bacillati</taxon>
        <taxon>Bacillota</taxon>
        <taxon>Clostridia</taxon>
        <taxon>Lachnospirales</taxon>
        <taxon>Lachnospiraceae</taxon>
        <taxon>Pseudobutyrivibrio</taxon>
    </lineage>
</organism>
<dbReference type="InterPro" id="IPR000073">
    <property type="entry name" value="AB_hydrolase_1"/>
</dbReference>
<keyword evidence="3" id="KW-1185">Reference proteome</keyword>
<dbReference type="EMBL" id="FQYQ01000005">
    <property type="protein sequence ID" value="SHI79319.1"/>
    <property type="molecule type" value="Genomic_DNA"/>
</dbReference>
<reference evidence="2 3" key="1">
    <citation type="submission" date="2016-11" db="EMBL/GenBank/DDBJ databases">
        <authorList>
            <person name="Jaros S."/>
            <person name="Januszkiewicz K."/>
            <person name="Wedrychowicz H."/>
        </authorList>
    </citation>
    <scope>NUCLEOTIDE SEQUENCE [LARGE SCALE GENOMIC DNA]</scope>
    <source>
        <strain evidence="2 3">DSM 14809</strain>
    </source>
</reference>
<evidence type="ECO:0000259" key="1">
    <source>
        <dbReference type="Pfam" id="PF12697"/>
    </source>
</evidence>
<gene>
    <name evidence="2" type="ORF">SAMN02745725_01123</name>
</gene>
<dbReference type="Proteomes" id="UP000184185">
    <property type="component" value="Unassembled WGS sequence"/>
</dbReference>
<dbReference type="AlphaFoldDB" id="A0A1M6E1N2"/>